<dbReference type="InParanoid" id="A0A371RHL4"/>
<keyword evidence="2" id="KW-1185">Reference proteome</keyword>
<comment type="caution">
    <text evidence="1">The sequence shown here is derived from an EMBL/GenBank/DDBJ whole genome shotgun (WGS) entry which is preliminary data.</text>
</comment>
<sequence>MQVLTENEILEFLATHEQGVKQADFFNHFKCKATRRDIERSIERCVDQQVIIIDGPKVLTNPNHKAAA</sequence>
<gene>
    <name evidence="1" type="ORF">DX908_06370</name>
</gene>
<protein>
    <submittedName>
        <fullName evidence="1">Uncharacterized protein</fullName>
    </submittedName>
</protein>
<evidence type="ECO:0000313" key="1">
    <source>
        <dbReference type="EMBL" id="RFB04944.1"/>
    </source>
</evidence>
<proteinExistence type="predicted"/>
<dbReference type="EMBL" id="QUQO01000001">
    <property type="protein sequence ID" value="RFB04944.1"/>
    <property type="molecule type" value="Genomic_DNA"/>
</dbReference>
<dbReference type="Proteomes" id="UP000264589">
    <property type="component" value="Unassembled WGS sequence"/>
</dbReference>
<name>A0A371RHL4_9PROT</name>
<dbReference type="AlphaFoldDB" id="A0A371RHL4"/>
<organism evidence="1 2">
    <name type="scientific">Parvularcula marina</name>
    <dbReference type="NCBI Taxonomy" id="2292771"/>
    <lineage>
        <taxon>Bacteria</taxon>
        <taxon>Pseudomonadati</taxon>
        <taxon>Pseudomonadota</taxon>
        <taxon>Alphaproteobacteria</taxon>
        <taxon>Parvularculales</taxon>
        <taxon>Parvularculaceae</taxon>
        <taxon>Parvularcula</taxon>
    </lineage>
</organism>
<accession>A0A371RHL4</accession>
<reference evidence="1 2" key="1">
    <citation type="submission" date="2018-08" db="EMBL/GenBank/DDBJ databases">
        <title>Parvularcula sp. SM1705, isolated from surface water of the South Sea China.</title>
        <authorList>
            <person name="Sun L."/>
        </authorList>
    </citation>
    <scope>NUCLEOTIDE SEQUENCE [LARGE SCALE GENOMIC DNA]</scope>
    <source>
        <strain evidence="1 2">SM1705</strain>
    </source>
</reference>
<evidence type="ECO:0000313" key="2">
    <source>
        <dbReference type="Proteomes" id="UP000264589"/>
    </source>
</evidence>